<feature type="region of interest" description="Disordered" evidence="1">
    <location>
        <begin position="66"/>
        <end position="92"/>
    </location>
</feature>
<keyword evidence="4" id="KW-1185">Reference proteome</keyword>
<feature type="domain" description="DUF4158" evidence="2">
    <location>
        <begin position="3"/>
        <end position="65"/>
    </location>
</feature>
<dbReference type="Proteomes" id="UP001225356">
    <property type="component" value="Unassembled WGS sequence"/>
</dbReference>
<feature type="compositionally biased region" description="Polar residues" evidence="1">
    <location>
        <begin position="83"/>
        <end position="92"/>
    </location>
</feature>
<sequence>MSFYGQRAQTRSDHLGKIAAYLEWKTAPAGSEAMKELEQFLIDRAMEHDSPTLLFNLAREYLSPRPTSRAAEESVESLVGPSKTPNALWSAR</sequence>
<evidence type="ECO:0000256" key="1">
    <source>
        <dbReference type="SAM" id="MobiDB-lite"/>
    </source>
</evidence>
<dbReference type="InterPro" id="IPR025296">
    <property type="entry name" value="DUF4158"/>
</dbReference>
<dbReference type="RefSeq" id="WP_307557194.1">
    <property type="nucleotide sequence ID" value="NZ_JAUSQU010000001.1"/>
</dbReference>
<gene>
    <name evidence="3" type="ORF">J2853_002383</name>
</gene>
<accession>A0ABT9Q931</accession>
<evidence type="ECO:0000313" key="3">
    <source>
        <dbReference type="EMBL" id="MDP9843172.1"/>
    </source>
</evidence>
<organism evidence="3 4">
    <name type="scientific">Streptosporangium lutulentum</name>
    <dbReference type="NCBI Taxonomy" id="1461250"/>
    <lineage>
        <taxon>Bacteria</taxon>
        <taxon>Bacillati</taxon>
        <taxon>Actinomycetota</taxon>
        <taxon>Actinomycetes</taxon>
        <taxon>Streptosporangiales</taxon>
        <taxon>Streptosporangiaceae</taxon>
        <taxon>Streptosporangium</taxon>
    </lineage>
</organism>
<evidence type="ECO:0000313" key="4">
    <source>
        <dbReference type="Proteomes" id="UP001225356"/>
    </source>
</evidence>
<comment type="caution">
    <text evidence="3">The sequence shown here is derived from an EMBL/GenBank/DDBJ whole genome shotgun (WGS) entry which is preliminary data.</text>
</comment>
<dbReference type="Pfam" id="PF13700">
    <property type="entry name" value="DUF4158"/>
    <property type="match status" value="1"/>
</dbReference>
<dbReference type="EMBL" id="JAUSQU010000001">
    <property type="protein sequence ID" value="MDP9843172.1"/>
    <property type="molecule type" value="Genomic_DNA"/>
</dbReference>
<reference evidence="3 4" key="1">
    <citation type="submission" date="2023-07" db="EMBL/GenBank/DDBJ databases">
        <title>Sequencing the genomes of 1000 actinobacteria strains.</title>
        <authorList>
            <person name="Klenk H.-P."/>
        </authorList>
    </citation>
    <scope>NUCLEOTIDE SEQUENCE [LARGE SCALE GENOMIC DNA]</scope>
    <source>
        <strain evidence="3 4">DSM 46740</strain>
    </source>
</reference>
<proteinExistence type="predicted"/>
<evidence type="ECO:0000259" key="2">
    <source>
        <dbReference type="Pfam" id="PF13700"/>
    </source>
</evidence>
<protein>
    <recommendedName>
        <fullName evidence="2">DUF4158 domain-containing protein</fullName>
    </recommendedName>
</protein>
<name>A0ABT9Q931_9ACTN</name>